<comment type="pathway">
    <text evidence="4 17">Cell wall biogenesis; peptidoglycan biosynthesis.</text>
</comment>
<evidence type="ECO:0000256" key="14">
    <source>
        <dbReference type="ARBA" id="ARBA00023306"/>
    </source>
</evidence>
<dbReference type="GO" id="GO:0071949">
    <property type="term" value="F:FAD binding"/>
    <property type="evidence" value="ECO:0007669"/>
    <property type="project" value="InterPro"/>
</dbReference>
<keyword evidence="6 17" id="KW-0963">Cytoplasm</keyword>
<feature type="active site" description="Proton donor" evidence="17">
    <location>
        <position position="257"/>
    </location>
</feature>
<dbReference type="GO" id="GO:0008762">
    <property type="term" value="F:UDP-N-acetylmuramate dehydrogenase activity"/>
    <property type="evidence" value="ECO:0007669"/>
    <property type="project" value="UniProtKB-UniRule"/>
</dbReference>
<dbReference type="PANTHER" id="PTHR21071">
    <property type="entry name" value="UDP-N-ACETYLENOLPYRUVOYLGLUCOSAMINE REDUCTASE"/>
    <property type="match status" value="1"/>
</dbReference>
<dbReference type="Proteomes" id="UP000198741">
    <property type="component" value="Chromosome I"/>
</dbReference>
<keyword evidence="14 17" id="KW-0131">Cell cycle</keyword>
<proteinExistence type="inferred from homology"/>
<keyword evidence="11 17" id="KW-0133">Cell shape</keyword>
<dbReference type="InterPro" id="IPR036318">
    <property type="entry name" value="FAD-bd_PCMH-like_sf"/>
</dbReference>
<dbReference type="InterPro" id="IPR016166">
    <property type="entry name" value="FAD-bd_PCMH"/>
</dbReference>
<dbReference type="NCBIfam" id="TIGR00179">
    <property type="entry name" value="murB"/>
    <property type="match status" value="1"/>
</dbReference>
<sequence>MSPATSEADRRQRLSLYPWPVPTSVRLADLTTLRLGGPAPELVTVTTADEVAGAMRAFAGQDVLVLGGGSNLVVADAGVPGPVVRIAVSGVRIAEDGDAALVTVGAGEDWDDVVAQLVDAGFTGLAPLSGIPGSSGATPVQNVGAYGTEISELLESVTLYDRLTGEVRSAPAAELELAYRSSILRGTARAIVLDITLALTRIPTTVAYAELARTLGVAPGATAPEHRIREAVLALRRSKGMVIEAGVDDPDTRSAGSFFTNPILDEAQLAAADAAIRAAHGPDTTYPRYPTADGRTKLSAAWLIERAGFAKGYDGPGGRVGVSTKHTLALVNRGAGSTADLLALAREIRDGVRERFKVRLHPEPVFVGVQLD</sequence>
<dbReference type="Gene3D" id="3.30.43.10">
    <property type="entry name" value="Uridine Diphospho-n-acetylenolpyruvylglucosamine Reductase, domain 2"/>
    <property type="match status" value="1"/>
</dbReference>
<gene>
    <name evidence="17" type="primary">murB</name>
    <name evidence="19" type="ORF">SAMN04515671_0906</name>
</gene>
<dbReference type="UniPathway" id="UPA00219"/>
<name>A0A1H0JGK2_9ACTN</name>
<evidence type="ECO:0000256" key="16">
    <source>
        <dbReference type="ARBA" id="ARBA00048914"/>
    </source>
</evidence>
<keyword evidence="20" id="KW-1185">Reference proteome</keyword>
<evidence type="ECO:0000256" key="13">
    <source>
        <dbReference type="ARBA" id="ARBA00023002"/>
    </source>
</evidence>
<dbReference type="Gene3D" id="3.90.78.10">
    <property type="entry name" value="UDP-N-acetylenolpyruvoylglucosamine reductase, C-terminal domain"/>
    <property type="match status" value="1"/>
</dbReference>
<dbReference type="PANTHER" id="PTHR21071:SF4">
    <property type="entry name" value="UDP-N-ACETYLENOLPYRUVOYLGLUCOSAMINE REDUCTASE"/>
    <property type="match status" value="1"/>
</dbReference>
<feature type="domain" description="FAD-binding PCMH-type" evidence="18">
    <location>
        <begin position="35"/>
        <end position="238"/>
    </location>
</feature>
<keyword evidence="10 17" id="KW-0521">NADP</keyword>
<evidence type="ECO:0000256" key="15">
    <source>
        <dbReference type="ARBA" id="ARBA00023316"/>
    </source>
</evidence>
<dbReference type="PROSITE" id="PS51387">
    <property type="entry name" value="FAD_PCMH"/>
    <property type="match status" value="1"/>
</dbReference>
<dbReference type="Pfam" id="PF01565">
    <property type="entry name" value="FAD_binding_4"/>
    <property type="match status" value="1"/>
</dbReference>
<dbReference type="Pfam" id="PF02873">
    <property type="entry name" value="MurB_C"/>
    <property type="match status" value="1"/>
</dbReference>
<dbReference type="AlphaFoldDB" id="A0A1H0JGK2"/>
<dbReference type="GO" id="GO:0005829">
    <property type="term" value="C:cytosol"/>
    <property type="evidence" value="ECO:0007669"/>
    <property type="project" value="TreeGrafter"/>
</dbReference>
<dbReference type="SUPFAM" id="SSF56176">
    <property type="entry name" value="FAD-binding/transporter-associated domain-like"/>
    <property type="match status" value="1"/>
</dbReference>
<dbReference type="SUPFAM" id="SSF56194">
    <property type="entry name" value="Uridine diphospho-N-Acetylenolpyruvylglucosamine reductase, MurB, C-terminal domain"/>
    <property type="match status" value="1"/>
</dbReference>
<evidence type="ECO:0000256" key="17">
    <source>
        <dbReference type="HAMAP-Rule" id="MF_00037"/>
    </source>
</evidence>
<keyword evidence="9 17" id="KW-0274">FAD</keyword>
<accession>A0A1H0JGK2</accession>
<reference evidence="19 20" key="1">
    <citation type="submission" date="2016-10" db="EMBL/GenBank/DDBJ databases">
        <authorList>
            <person name="de Groot N.N."/>
        </authorList>
    </citation>
    <scope>NUCLEOTIDE SEQUENCE [LARGE SCALE GENOMIC DNA]</scope>
    <source>
        <strain evidence="20">P4-7,KCTC 19426,CECT 7604</strain>
    </source>
</reference>
<evidence type="ECO:0000256" key="5">
    <source>
        <dbReference type="ARBA" id="ARBA00010485"/>
    </source>
</evidence>
<dbReference type="InterPro" id="IPR016167">
    <property type="entry name" value="FAD-bd_PCMH_sub1"/>
</dbReference>
<dbReference type="InterPro" id="IPR036635">
    <property type="entry name" value="MurB_C_sf"/>
</dbReference>
<comment type="cofactor">
    <cofactor evidence="1 17">
        <name>FAD</name>
        <dbReference type="ChEBI" id="CHEBI:57692"/>
    </cofactor>
</comment>
<keyword evidence="7 17" id="KW-0132">Cell division</keyword>
<dbReference type="InterPro" id="IPR006094">
    <property type="entry name" value="Oxid_FAD_bind_N"/>
</dbReference>
<dbReference type="GO" id="GO:0008360">
    <property type="term" value="P:regulation of cell shape"/>
    <property type="evidence" value="ECO:0007669"/>
    <property type="project" value="UniProtKB-KW"/>
</dbReference>
<evidence type="ECO:0000256" key="7">
    <source>
        <dbReference type="ARBA" id="ARBA00022618"/>
    </source>
</evidence>
<keyword evidence="15 17" id="KW-0961">Cell wall biogenesis/degradation</keyword>
<evidence type="ECO:0000256" key="12">
    <source>
        <dbReference type="ARBA" id="ARBA00022984"/>
    </source>
</evidence>
<protein>
    <recommendedName>
        <fullName evidence="17">UDP-N-acetylenolpyruvoylglucosamine reductase</fullName>
        <ecNumber evidence="17">1.3.1.98</ecNumber>
    </recommendedName>
    <alternativeName>
        <fullName evidence="17">UDP-N-acetylmuramate dehydrogenase</fullName>
    </alternativeName>
</protein>
<evidence type="ECO:0000256" key="10">
    <source>
        <dbReference type="ARBA" id="ARBA00022857"/>
    </source>
</evidence>
<evidence type="ECO:0000256" key="2">
    <source>
        <dbReference type="ARBA" id="ARBA00003921"/>
    </source>
</evidence>
<dbReference type="InterPro" id="IPR016169">
    <property type="entry name" value="FAD-bd_PCMH_sub2"/>
</dbReference>
<comment type="subcellular location">
    <subcellularLocation>
        <location evidence="3 17">Cytoplasm</location>
    </subcellularLocation>
</comment>
<keyword evidence="12 17" id="KW-0573">Peptidoglycan synthesis</keyword>
<evidence type="ECO:0000256" key="4">
    <source>
        <dbReference type="ARBA" id="ARBA00004752"/>
    </source>
</evidence>
<evidence type="ECO:0000256" key="11">
    <source>
        <dbReference type="ARBA" id="ARBA00022960"/>
    </source>
</evidence>
<feature type="active site" evidence="17">
    <location>
        <position position="363"/>
    </location>
</feature>
<dbReference type="GO" id="GO:0051301">
    <property type="term" value="P:cell division"/>
    <property type="evidence" value="ECO:0007669"/>
    <property type="project" value="UniProtKB-KW"/>
</dbReference>
<organism evidence="19 20">
    <name type="scientific">Nakamurella panacisegetis</name>
    <dbReference type="NCBI Taxonomy" id="1090615"/>
    <lineage>
        <taxon>Bacteria</taxon>
        <taxon>Bacillati</taxon>
        <taxon>Actinomycetota</taxon>
        <taxon>Actinomycetes</taxon>
        <taxon>Nakamurellales</taxon>
        <taxon>Nakamurellaceae</taxon>
        <taxon>Nakamurella</taxon>
    </lineage>
</organism>
<dbReference type="EC" id="1.3.1.98" evidence="17"/>
<comment type="similarity">
    <text evidence="5 17">Belongs to the MurB family.</text>
</comment>
<dbReference type="InterPro" id="IPR003170">
    <property type="entry name" value="MurB"/>
</dbReference>
<comment type="function">
    <text evidence="2 17">Cell wall formation.</text>
</comment>
<evidence type="ECO:0000256" key="6">
    <source>
        <dbReference type="ARBA" id="ARBA00022490"/>
    </source>
</evidence>
<dbReference type="NCBIfam" id="NF010478">
    <property type="entry name" value="PRK13903.1"/>
    <property type="match status" value="1"/>
</dbReference>
<evidence type="ECO:0000256" key="8">
    <source>
        <dbReference type="ARBA" id="ARBA00022630"/>
    </source>
</evidence>
<dbReference type="GO" id="GO:0071555">
    <property type="term" value="P:cell wall organization"/>
    <property type="evidence" value="ECO:0007669"/>
    <property type="project" value="UniProtKB-KW"/>
</dbReference>
<evidence type="ECO:0000256" key="9">
    <source>
        <dbReference type="ARBA" id="ARBA00022827"/>
    </source>
</evidence>
<evidence type="ECO:0000259" key="18">
    <source>
        <dbReference type="PROSITE" id="PS51387"/>
    </source>
</evidence>
<dbReference type="Gene3D" id="3.30.465.10">
    <property type="match status" value="1"/>
</dbReference>
<dbReference type="HAMAP" id="MF_00037">
    <property type="entry name" value="MurB"/>
    <property type="match status" value="1"/>
</dbReference>
<dbReference type="InterPro" id="IPR011601">
    <property type="entry name" value="MurB_C"/>
</dbReference>
<keyword evidence="8 17" id="KW-0285">Flavoprotein</keyword>
<evidence type="ECO:0000256" key="3">
    <source>
        <dbReference type="ARBA" id="ARBA00004496"/>
    </source>
</evidence>
<evidence type="ECO:0000313" key="19">
    <source>
        <dbReference type="EMBL" id="SDO42764.1"/>
    </source>
</evidence>
<feature type="active site" evidence="17">
    <location>
        <position position="180"/>
    </location>
</feature>
<dbReference type="STRING" id="1090615.SAMN04515671_0906"/>
<dbReference type="EMBL" id="LT629710">
    <property type="protein sequence ID" value="SDO42764.1"/>
    <property type="molecule type" value="Genomic_DNA"/>
</dbReference>
<evidence type="ECO:0000256" key="1">
    <source>
        <dbReference type="ARBA" id="ARBA00001974"/>
    </source>
</evidence>
<dbReference type="GO" id="GO:0009252">
    <property type="term" value="P:peptidoglycan biosynthetic process"/>
    <property type="evidence" value="ECO:0007669"/>
    <property type="project" value="UniProtKB-UniRule"/>
</dbReference>
<comment type="catalytic activity">
    <reaction evidence="16 17">
        <text>UDP-N-acetyl-alpha-D-muramate + NADP(+) = UDP-N-acetyl-3-O-(1-carboxyvinyl)-alpha-D-glucosamine + NADPH + H(+)</text>
        <dbReference type="Rhea" id="RHEA:12248"/>
        <dbReference type="ChEBI" id="CHEBI:15378"/>
        <dbReference type="ChEBI" id="CHEBI:57783"/>
        <dbReference type="ChEBI" id="CHEBI:58349"/>
        <dbReference type="ChEBI" id="CHEBI:68483"/>
        <dbReference type="ChEBI" id="CHEBI:70757"/>
        <dbReference type="EC" id="1.3.1.98"/>
    </reaction>
</comment>
<keyword evidence="13 17" id="KW-0560">Oxidoreductase</keyword>
<evidence type="ECO:0000313" key="20">
    <source>
        <dbReference type="Proteomes" id="UP000198741"/>
    </source>
</evidence>